<gene>
    <name evidence="3" type="ORF">BSZ37_11335</name>
</gene>
<dbReference type="AlphaFoldDB" id="A0A271J0F5"/>
<keyword evidence="4" id="KW-1185">Reference proteome</keyword>
<evidence type="ECO:0000259" key="2">
    <source>
        <dbReference type="SMART" id="SM01126"/>
    </source>
</evidence>
<proteinExistence type="predicted"/>
<accession>A0A271J0F5</accession>
<dbReference type="NCBIfam" id="NF033547">
    <property type="entry name" value="transpos_IS1595"/>
    <property type="match status" value="1"/>
</dbReference>
<dbReference type="PANTHER" id="PTHR47163">
    <property type="entry name" value="DDE_TNP_IS1595 DOMAIN-CONTAINING PROTEIN"/>
    <property type="match status" value="1"/>
</dbReference>
<sequence length="330" mass="37077">MERFTVVDLFRRFPDDHACVAHLARERWGCDPVEGGMDCERCGGHRAFRYIETRKCYACTDCKAQVRPTAGTIFHGSRTPLTIWFYVFFQMAKTRTGIAAKQIERETGVTYKTAWRMCHLVRAALAEGAEEASMFAGVVEVDEVYMGSRKPRRKGQRKPGRGTIHGSVPKTPVIGVLERDEDGMPVRVRAKVTADTKRATVLPFIDANVEGGSRVYSDEYSVYTPLEGMGFRHDFVRHRAKQYAVEVVDGDTGEVRNVHTNGIEGFWSQVKGGVLNVHRGVSAKYLQRYVDEFAYRYSRRADDRPLCLTMLSRAASSGRHAARLAPTSPG</sequence>
<dbReference type="InterPro" id="IPR024445">
    <property type="entry name" value="Tnp_ISXO2-like"/>
</dbReference>
<feature type="compositionally biased region" description="Basic residues" evidence="1">
    <location>
        <begin position="149"/>
        <end position="160"/>
    </location>
</feature>
<name>A0A271J0F5_9BACT</name>
<dbReference type="RefSeq" id="WP_095510648.1">
    <property type="nucleotide sequence ID" value="NZ_MQWD01000001.1"/>
</dbReference>
<dbReference type="EMBL" id="MQWD01000001">
    <property type="protein sequence ID" value="PAP76982.1"/>
    <property type="molecule type" value="Genomic_DNA"/>
</dbReference>
<evidence type="ECO:0000313" key="3">
    <source>
        <dbReference type="EMBL" id="PAP76982.1"/>
    </source>
</evidence>
<evidence type="ECO:0000256" key="1">
    <source>
        <dbReference type="SAM" id="MobiDB-lite"/>
    </source>
</evidence>
<evidence type="ECO:0000313" key="4">
    <source>
        <dbReference type="Proteomes" id="UP000216339"/>
    </source>
</evidence>
<comment type="caution">
    <text evidence="3">The sequence shown here is derived from an EMBL/GenBank/DDBJ whole genome shotgun (WGS) entry which is preliminary data.</text>
</comment>
<dbReference type="InterPro" id="IPR053164">
    <property type="entry name" value="IS1016-like_transposase"/>
</dbReference>
<dbReference type="OrthoDB" id="9783459at2"/>
<dbReference type="Proteomes" id="UP000216339">
    <property type="component" value="Unassembled WGS sequence"/>
</dbReference>
<dbReference type="SMART" id="SM01126">
    <property type="entry name" value="DDE_Tnp_IS1595"/>
    <property type="match status" value="1"/>
</dbReference>
<feature type="domain" description="ISXO2-like transposase" evidence="2">
    <location>
        <begin position="134"/>
        <end position="298"/>
    </location>
</feature>
<protein>
    <recommendedName>
        <fullName evidence="2">ISXO2-like transposase domain-containing protein</fullName>
    </recommendedName>
</protein>
<dbReference type="PANTHER" id="PTHR47163:SF2">
    <property type="entry name" value="SI:DKEY-17M8.2"/>
    <property type="match status" value="1"/>
</dbReference>
<feature type="region of interest" description="Disordered" evidence="1">
    <location>
        <begin position="148"/>
        <end position="169"/>
    </location>
</feature>
<dbReference type="Pfam" id="PF12762">
    <property type="entry name" value="DDE_Tnp_IS1595"/>
    <property type="match status" value="1"/>
</dbReference>
<reference evidence="3 4" key="1">
    <citation type="submission" date="2016-11" db="EMBL/GenBank/DDBJ databases">
        <title>Study of marine rhodopsin-containing bacteria.</title>
        <authorList>
            <person name="Yoshizawa S."/>
            <person name="Kumagai Y."/>
            <person name="Kogure K."/>
        </authorList>
    </citation>
    <scope>NUCLEOTIDE SEQUENCE [LARGE SCALE GENOMIC DNA]</scope>
    <source>
        <strain evidence="3 4">SAORIC-28</strain>
    </source>
</reference>
<organism evidence="3 4">
    <name type="scientific">Rubrivirga marina</name>
    <dbReference type="NCBI Taxonomy" id="1196024"/>
    <lineage>
        <taxon>Bacteria</taxon>
        <taxon>Pseudomonadati</taxon>
        <taxon>Rhodothermota</taxon>
        <taxon>Rhodothermia</taxon>
        <taxon>Rhodothermales</taxon>
        <taxon>Rubricoccaceae</taxon>
        <taxon>Rubrivirga</taxon>
    </lineage>
</organism>